<evidence type="ECO:0000256" key="1">
    <source>
        <dbReference type="ARBA" id="ARBA00010105"/>
    </source>
</evidence>
<proteinExistence type="inferred from homology"/>
<reference evidence="3" key="1">
    <citation type="submission" date="2019-03" db="EMBL/GenBank/DDBJ databases">
        <title>Weissella sp. 26KH-42 Genome sequencing.</title>
        <authorList>
            <person name="Heo J."/>
            <person name="Kim S.-J."/>
            <person name="Kim J.-S."/>
            <person name="Hong S.-B."/>
            <person name="Kwon S.-W."/>
        </authorList>
    </citation>
    <scope>NUCLEOTIDE SEQUENCE [LARGE SCALE GENOMIC DNA]</scope>
    <source>
        <strain evidence="3">26KH-42</strain>
    </source>
</reference>
<keyword evidence="3" id="KW-1185">Reference proteome</keyword>
<name>A0A4P6YSI8_9LACO</name>
<evidence type="ECO:0000313" key="2">
    <source>
        <dbReference type="EMBL" id="QBO35610.1"/>
    </source>
</evidence>
<dbReference type="PANTHER" id="PTHR11215:SF1">
    <property type="entry name" value="MYG1 EXONUCLEASE"/>
    <property type="match status" value="1"/>
</dbReference>
<accession>A0A4P6YSI8</accession>
<protein>
    <submittedName>
        <fullName evidence="2">MYG1 family protein</fullName>
    </submittedName>
</protein>
<gene>
    <name evidence="2" type="ORF">EQG49_03615</name>
</gene>
<dbReference type="InterPro" id="IPR003226">
    <property type="entry name" value="MYG1_exonuclease"/>
</dbReference>
<evidence type="ECO:0000313" key="3">
    <source>
        <dbReference type="Proteomes" id="UP000292886"/>
    </source>
</evidence>
<comment type="similarity">
    <text evidence="1">Belongs to the MYG1 family.</text>
</comment>
<dbReference type="Proteomes" id="UP000292886">
    <property type="component" value="Chromosome"/>
</dbReference>
<dbReference type="PANTHER" id="PTHR11215">
    <property type="entry name" value="METAL DEPENDENT HYDROLASE - RELATED"/>
    <property type="match status" value="1"/>
</dbReference>
<dbReference type="AlphaFoldDB" id="A0A4P6YSI8"/>
<sequence length="317" mass="34090">MLLLNNSRMVYLMSTQFTDLWTHAGTFHADEVFATAMLLTLQPNAAVHRVNAVPADIDTAADNGAIVYDIGGGRFDHHQRGGNGARENEVSYASAGLIWQHFGAEIIATAQTSADTDLQRVVDNVDKRLIQGLDLQDTGELQDAGVAMTVGTAIANFNPGWDSNDDANTRFDEAVHVAAMILENTINRALGSLKAEVIVKASLATATDGLLVLNRYLPYQGVLFDLADDTILVVVYPSNRGGYNWKVTNVEPHSFEAKILAPENWRGLKDAELQAVTGVATASFVHTAGFIGGAQTLADTIKMAQLIITQNEKPGLA</sequence>
<organism evidence="2 3">
    <name type="scientific">Periweissella cryptocerci</name>
    <dbReference type="NCBI Taxonomy" id="2506420"/>
    <lineage>
        <taxon>Bacteria</taxon>
        <taxon>Bacillati</taxon>
        <taxon>Bacillota</taxon>
        <taxon>Bacilli</taxon>
        <taxon>Lactobacillales</taxon>
        <taxon>Lactobacillaceae</taxon>
        <taxon>Periweissella</taxon>
    </lineage>
</organism>
<dbReference type="GO" id="GO:0005737">
    <property type="term" value="C:cytoplasm"/>
    <property type="evidence" value="ECO:0007669"/>
    <property type="project" value="TreeGrafter"/>
</dbReference>
<dbReference type="KEGG" id="wei:EQG49_03615"/>
<dbReference type="EMBL" id="CP037940">
    <property type="protein sequence ID" value="QBO35610.1"/>
    <property type="molecule type" value="Genomic_DNA"/>
</dbReference>
<dbReference type="Pfam" id="PF03690">
    <property type="entry name" value="MYG1_exonuc"/>
    <property type="match status" value="1"/>
</dbReference>
<dbReference type="OrthoDB" id="183622at2"/>